<feature type="compositionally biased region" description="Basic and acidic residues" evidence="1">
    <location>
        <begin position="10"/>
        <end position="25"/>
    </location>
</feature>
<dbReference type="AlphaFoldDB" id="A0A834IUV5"/>
<evidence type="ECO:0000313" key="2">
    <source>
        <dbReference type="EMBL" id="KAF7284350.1"/>
    </source>
</evidence>
<evidence type="ECO:0000256" key="1">
    <source>
        <dbReference type="SAM" id="MobiDB-lite"/>
    </source>
</evidence>
<comment type="caution">
    <text evidence="2">The sequence shown here is derived from an EMBL/GenBank/DDBJ whole genome shotgun (WGS) entry which is preliminary data.</text>
</comment>
<accession>A0A834IUV5</accession>
<name>A0A834IUV5_RHYFE</name>
<dbReference type="OrthoDB" id="10643997at2759"/>
<feature type="region of interest" description="Disordered" evidence="1">
    <location>
        <begin position="1"/>
        <end position="25"/>
    </location>
</feature>
<dbReference type="EMBL" id="JAACXV010000078">
    <property type="protein sequence ID" value="KAF7284350.1"/>
    <property type="molecule type" value="Genomic_DNA"/>
</dbReference>
<keyword evidence="3" id="KW-1185">Reference proteome</keyword>
<organism evidence="2 3">
    <name type="scientific">Rhynchophorus ferrugineus</name>
    <name type="common">Red palm weevil</name>
    <name type="synonym">Curculio ferrugineus</name>
    <dbReference type="NCBI Taxonomy" id="354439"/>
    <lineage>
        <taxon>Eukaryota</taxon>
        <taxon>Metazoa</taxon>
        <taxon>Ecdysozoa</taxon>
        <taxon>Arthropoda</taxon>
        <taxon>Hexapoda</taxon>
        <taxon>Insecta</taxon>
        <taxon>Pterygota</taxon>
        <taxon>Neoptera</taxon>
        <taxon>Endopterygota</taxon>
        <taxon>Coleoptera</taxon>
        <taxon>Polyphaga</taxon>
        <taxon>Cucujiformia</taxon>
        <taxon>Curculionidae</taxon>
        <taxon>Dryophthorinae</taxon>
        <taxon>Rhynchophorus</taxon>
    </lineage>
</organism>
<reference evidence="2" key="1">
    <citation type="submission" date="2020-08" db="EMBL/GenBank/DDBJ databases">
        <title>Genome sequencing and assembly of the red palm weevil Rhynchophorus ferrugineus.</title>
        <authorList>
            <person name="Dias G.B."/>
            <person name="Bergman C.M."/>
            <person name="Manee M."/>
        </authorList>
    </citation>
    <scope>NUCLEOTIDE SEQUENCE</scope>
    <source>
        <strain evidence="2">AA-2017</strain>
        <tissue evidence="2">Whole larva</tissue>
    </source>
</reference>
<proteinExistence type="predicted"/>
<gene>
    <name evidence="2" type="ORF">GWI33_022138</name>
</gene>
<dbReference type="Proteomes" id="UP000625711">
    <property type="component" value="Unassembled WGS sequence"/>
</dbReference>
<sequence>MTIMQYAYQENKDKTRDTSSKKKEPIVPVGARDIGIYEAMSSPNIRPPGAPLVIVNSISGSPVVSVFVARPGAVLDGGGDARRWRKEEREDNAAAAAAAAVCVEGPSRLHHPARLLGSRPVRAVRSVAR</sequence>
<evidence type="ECO:0000313" key="3">
    <source>
        <dbReference type="Proteomes" id="UP000625711"/>
    </source>
</evidence>
<protein>
    <submittedName>
        <fullName evidence="2">Uncharacterized protein</fullName>
    </submittedName>
</protein>